<keyword evidence="2" id="KW-1185">Reference proteome</keyword>
<dbReference type="EMBL" id="KN819337">
    <property type="protein sequence ID" value="KIJ15417.1"/>
    <property type="molecule type" value="Genomic_DNA"/>
</dbReference>
<organism evidence="1 2">
    <name type="scientific">Paxillus involutus ATCC 200175</name>
    <dbReference type="NCBI Taxonomy" id="664439"/>
    <lineage>
        <taxon>Eukaryota</taxon>
        <taxon>Fungi</taxon>
        <taxon>Dikarya</taxon>
        <taxon>Basidiomycota</taxon>
        <taxon>Agaricomycotina</taxon>
        <taxon>Agaricomycetes</taxon>
        <taxon>Agaricomycetidae</taxon>
        <taxon>Boletales</taxon>
        <taxon>Paxilineae</taxon>
        <taxon>Paxillaceae</taxon>
        <taxon>Paxillus</taxon>
    </lineage>
</organism>
<proteinExistence type="predicted"/>
<evidence type="ECO:0000313" key="2">
    <source>
        <dbReference type="Proteomes" id="UP000053647"/>
    </source>
</evidence>
<name>A0A0C9U7K7_PAXIN</name>
<gene>
    <name evidence="1" type="ORF">PAXINDRAFT_77441</name>
</gene>
<accession>A0A0C9U7K7</accession>
<sequence length="185" mass="21228">MLPQFILDQFARIPHDTLFDNDYYGVFNNILTKVCFPDDVFTVHPCYPLPHAVEEPPIDLDSVAPYVVKVNNQPIFFLDIETPSNLDYISERVDADLHMRSMYRYLYDVTPTPRLHGVSVMGQRLVLYCLDKATARVNPKFVVPSSTYSIDTVPAERWDTDITTEEGYQRFMAVIDDVIQMAAAL</sequence>
<dbReference type="AlphaFoldDB" id="A0A0C9U7K7"/>
<protein>
    <submittedName>
        <fullName evidence="1">Uncharacterized protein</fullName>
    </submittedName>
</protein>
<evidence type="ECO:0000313" key="1">
    <source>
        <dbReference type="EMBL" id="KIJ15417.1"/>
    </source>
</evidence>
<reference evidence="1 2" key="1">
    <citation type="submission" date="2014-06" db="EMBL/GenBank/DDBJ databases">
        <authorList>
            <consortium name="DOE Joint Genome Institute"/>
            <person name="Kuo A."/>
            <person name="Kohler A."/>
            <person name="Nagy L.G."/>
            <person name="Floudas D."/>
            <person name="Copeland A."/>
            <person name="Barry K.W."/>
            <person name="Cichocki N."/>
            <person name="Veneault-Fourrey C."/>
            <person name="LaButti K."/>
            <person name="Lindquist E.A."/>
            <person name="Lipzen A."/>
            <person name="Lundell T."/>
            <person name="Morin E."/>
            <person name="Murat C."/>
            <person name="Sun H."/>
            <person name="Tunlid A."/>
            <person name="Henrissat B."/>
            <person name="Grigoriev I.V."/>
            <person name="Hibbett D.S."/>
            <person name="Martin F."/>
            <person name="Nordberg H.P."/>
            <person name="Cantor M.N."/>
            <person name="Hua S.X."/>
        </authorList>
    </citation>
    <scope>NUCLEOTIDE SEQUENCE [LARGE SCALE GENOMIC DNA]</scope>
    <source>
        <strain evidence="1 2">ATCC 200175</strain>
    </source>
</reference>
<dbReference type="HOGENOM" id="CLU_085786_2_0_1"/>
<dbReference type="OrthoDB" id="2602475at2759"/>
<reference evidence="2" key="2">
    <citation type="submission" date="2015-01" db="EMBL/GenBank/DDBJ databases">
        <title>Evolutionary Origins and Diversification of the Mycorrhizal Mutualists.</title>
        <authorList>
            <consortium name="DOE Joint Genome Institute"/>
            <consortium name="Mycorrhizal Genomics Consortium"/>
            <person name="Kohler A."/>
            <person name="Kuo A."/>
            <person name="Nagy L.G."/>
            <person name="Floudas D."/>
            <person name="Copeland A."/>
            <person name="Barry K.W."/>
            <person name="Cichocki N."/>
            <person name="Veneault-Fourrey C."/>
            <person name="LaButti K."/>
            <person name="Lindquist E.A."/>
            <person name="Lipzen A."/>
            <person name="Lundell T."/>
            <person name="Morin E."/>
            <person name="Murat C."/>
            <person name="Riley R."/>
            <person name="Ohm R."/>
            <person name="Sun H."/>
            <person name="Tunlid A."/>
            <person name="Henrissat B."/>
            <person name="Grigoriev I.V."/>
            <person name="Hibbett D.S."/>
            <person name="Martin F."/>
        </authorList>
    </citation>
    <scope>NUCLEOTIDE SEQUENCE [LARGE SCALE GENOMIC DNA]</scope>
    <source>
        <strain evidence="2">ATCC 200175</strain>
    </source>
</reference>
<dbReference type="Proteomes" id="UP000053647">
    <property type="component" value="Unassembled WGS sequence"/>
</dbReference>